<comment type="cofactor">
    <cofactor evidence="1">
        <name>thiamine diphosphate</name>
        <dbReference type="ChEBI" id="CHEBI:58937"/>
    </cofactor>
</comment>
<dbReference type="PANTHER" id="PTHR11516:SF60">
    <property type="entry name" value="PYRUVATE DEHYDROGENASE E1 COMPONENT SUBUNIT ALPHA"/>
    <property type="match status" value="1"/>
</dbReference>
<organism evidence="5">
    <name type="scientific">marine metagenome</name>
    <dbReference type="NCBI Taxonomy" id="408172"/>
    <lineage>
        <taxon>unclassified sequences</taxon>
        <taxon>metagenomes</taxon>
        <taxon>ecological metagenomes</taxon>
    </lineage>
</organism>
<sequence length="84" mass="9754">EGDPESYKTKEEVDAWKKKDPIILTEKILLDNKILNNEIINSITNEINNEIEDAVNFARNSSEPELEESFKDIYTDLVERDNLV</sequence>
<evidence type="ECO:0000259" key="4">
    <source>
        <dbReference type="Pfam" id="PF00676"/>
    </source>
</evidence>
<dbReference type="PANTHER" id="PTHR11516">
    <property type="entry name" value="PYRUVATE DEHYDROGENASE E1 COMPONENT, ALPHA SUBUNIT BACTERIAL AND ORGANELLAR"/>
    <property type="match status" value="1"/>
</dbReference>
<evidence type="ECO:0000313" key="5">
    <source>
        <dbReference type="EMBL" id="SVD43359.1"/>
    </source>
</evidence>
<dbReference type="GO" id="GO:0004739">
    <property type="term" value="F:pyruvate dehydrogenase (acetyl-transferring) activity"/>
    <property type="evidence" value="ECO:0007669"/>
    <property type="project" value="TreeGrafter"/>
</dbReference>
<dbReference type="InterPro" id="IPR050642">
    <property type="entry name" value="PDH_E1_Alpha_Subunit"/>
</dbReference>
<dbReference type="GO" id="GO:0006086">
    <property type="term" value="P:pyruvate decarboxylation to acetyl-CoA"/>
    <property type="evidence" value="ECO:0007669"/>
    <property type="project" value="TreeGrafter"/>
</dbReference>
<proteinExistence type="predicted"/>
<dbReference type="Pfam" id="PF00676">
    <property type="entry name" value="E1_dh"/>
    <property type="match status" value="1"/>
</dbReference>
<dbReference type="EMBL" id="UINC01150363">
    <property type="protein sequence ID" value="SVD43359.1"/>
    <property type="molecule type" value="Genomic_DNA"/>
</dbReference>
<reference evidence="5" key="1">
    <citation type="submission" date="2018-05" db="EMBL/GenBank/DDBJ databases">
        <authorList>
            <person name="Lanie J.A."/>
            <person name="Ng W.-L."/>
            <person name="Kazmierczak K.M."/>
            <person name="Andrzejewski T.M."/>
            <person name="Davidsen T.M."/>
            <person name="Wayne K.J."/>
            <person name="Tettelin H."/>
            <person name="Glass J.I."/>
            <person name="Rusch D."/>
            <person name="Podicherti R."/>
            <person name="Tsui H.-C.T."/>
            <person name="Winkler M.E."/>
        </authorList>
    </citation>
    <scope>NUCLEOTIDE SEQUENCE</scope>
</reference>
<keyword evidence="3" id="KW-0786">Thiamine pyrophosphate</keyword>
<evidence type="ECO:0000256" key="2">
    <source>
        <dbReference type="ARBA" id="ARBA00023002"/>
    </source>
</evidence>
<dbReference type="InterPro" id="IPR029061">
    <property type="entry name" value="THDP-binding"/>
</dbReference>
<dbReference type="SUPFAM" id="SSF52518">
    <property type="entry name" value="Thiamin diphosphate-binding fold (THDP-binding)"/>
    <property type="match status" value="1"/>
</dbReference>
<feature type="non-terminal residue" evidence="5">
    <location>
        <position position="1"/>
    </location>
</feature>
<gene>
    <name evidence="5" type="ORF">METZ01_LOCUS396213</name>
</gene>
<keyword evidence="2" id="KW-0560">Oxidoreductase</keyword>
<protein>
    <recommendedName>
        <fullName evidence="4">Dehydrogenase E1 component domain-containing protein</fullName>
    </recommendedName>
</protein>
<feature type="domain" description="Dehydrogenase E1 component" evidence="4">
    <location>
        <begin position="3"/>
        <end position="66"/>
    </location>
</feature>
<evidence type="ECO:0000256" key="1">
    <source>
        <dbReference type="ARBA" id="ARBA00001964"/>
    </source>
</evidence>
<dbReference type="InterPro" id="IPR001017">
    <property type="entry name" value="DH_E1"/>
</dbReference>
<dbReference type="AlphaFoldDB" id="A0A382VA45"/>
<evidence type="ECO:0000256" key="3">
    <source>
        <dbReference type="ARBA" id="ARBA00023052"/>
    </source>
</evidence>
<name>A0A382VA45_9ZZZZ</name>
<accession>A0A382VA45</accession>
<dbReference type="Gene3D" id="3.40.50.970">
    <property type="match status" value="1"/>
</dbReference>